<name>A0A3L8ST43_CHLGU</name>
<accession>A0A3L8ST43</accession>
<reference evidence="1 2" key="1">
    <citation type="journal article" date="2018" name="Proc. R. Soc. B">
        <title>A non-coding region near Follistatin controls head colour polymorphism in the Gouldian finch.</title>
        <authorList>
            <person name="Toomey M.B."/>
            <person name="Marques C.I."/>
            <person name="Andrade P."/>
            <person name="Araujo P.M."/>
            <person name="Sabatino S."/>
            <person name="Gazda M.A."/>
            <person name="Afonso S."/>
            <person name="Lopes R.J."/>
            <person name="Corbo J.C."/>
            <person name="Carneiro M."/>
        </authorList>
    </citation>
    <scope>NUCLEOTIDE SEQUENCE [LARGE SCALE GENOMIC DNA]</scope>
    <source>
        <strain evidence="1">Red01</strain>
        <tissue evidence="1">Muscle</tissue>
    </source>
</reference>
<sequence length="67" mass="7717">MIQSTSTQYAEDQGNMLYAGTEIHIVACDEFMHRAVEDISEDVTDRCNNVLYIRGVEEEEEDGEMRE</sequence>
<evidence type="ECO:0000313" key="2">
    <source>
        <dbReference type="Proteomes" id="UP000276834"/>
    </source>
</evidence>
<dbReference type="EMBL" id="QUSF01000009">
    <property type="protein sequence ID" value="RLW06495.1"/>
    <property type="molecule type" value="Genomic_DNA"/>
</dbReference>
<organism evidence="1 2">
    <name type="scientific">Chloebia gouldiae</name>
    <name type="common">Gouldian finch</name>
    <name type="synonym">Erythrura gouldiae</name>
    <dbReference type="NCBI Taxonomy" id="44316"/>
    <lineage>
        <taxon>Eukaryota</taxon>
        <taxon>Metazoa</taxon>
        <taxon>Chordata</taxon>
        <taxon>Craniata</taxon>
        <taxon>Vertebrata</taxon>
        <taxon>Euteleostomi</taxon>
        <taxon>Archelosauria</taxon>
        <taxon>Archosauria</taxon>
        <taxon>Dinosauria</taxon>
        <taxon>Saurischia</taxon>
        <taxon>Theropoda</taxon>
        <taxon>Coelurosauria</taxon>
        <taxon>Aves</taxon>
        <taxon>Neognathae</taxon>
        <taxon>Neoaves</taxon>
        <taxon>Telluraves</taxon>
        <taxon>Australaves</taxon>
        <taxon>Passeriformes</taxon>
        <taxon>Passeroidea</taxon>
        <taxon>Passeridae</taxon>
        <taxon>Chloebia</taxon>
    </lineage>
</organism>
<comment type="caution">
    <text evidence="1">The sequence shown here is derived from an EMBL/GenBank/DDBJ whole genome shotgun (WGS) entry which is preliminary data.</text>
</comment>
<proteinExistence type="predicted"/>
<protein>
    <submittedName>
        <fullName evidence="1">Uncharacterized protein</fullName>
    </submittedName>
</protein>
<dbReference type="Proteomes" id="UP000276834">
    <property type="component" value="Unassembled WGS sequence"/>
</dbReference>
<gene>
    <name evidence="1" type="ORF">DV515_00004603</name>
</gene>
<keyword evidence="2" id="KW-1185">Reference proteome</keyword>
<evidence type="ECO:0000313" key="1">
    <source>
        <dbReference type="EMBL" id="RLW06495.1"/>
    </source>
</evidence>
<dbReference type="AlphaFoldDB" id="A0A3L8ST43"/>